<dbReference type="Proteomes" id="UP000001477">
    <property type="component" value="Chromosome"/>
</dbReference>
<proteinExistence type="predicted"/>
<evidence type="ECO:0000313" key="3">
    <source>
        <dbReference type="Proteomes" id="UP000001477"/>
    </source>
</evidence>
<feature type="domain" description="Pua-like" evidence="1">
    <location>
        <begin position="6"/>
        <end position="82"/>
    </location>
</feature>
<evidence type="ECO:0000313" key="2">
    <source>
        <dbReference type="EMBL" id="ACR75164.1"/>
    </source>
</evidence>
<dbReference type="AlphaFoldDB" id="C4Z8T3"/>
<accession>C4Z8T3</accession>
<reference evidence="2 3" key="1">
    <citation type="journal article" date="2009" name="Proc. Natl. Acad. Sci. U.S.A.">
        <title>Characterizing a model human gut microbiota composed of members of its two dominant bacterial phyla.</title>
        <authorList>
            <person name="Mahowald M.A."/>
            <person name="Rey F.E."/>
            <person name="Seedorf H."/>
            <person name="Turnbaugh P.J."/>
            <person name="Fulton R.S."/>
            <person name="Wollam A."/>
            <person name="Shah N."/>
            <person name="Wang C."/>
            <person name="Magrini V."/>
            <person name="Wilson R.K."/>
            <person name="Cantarel B.L."/>
            <person name="Coutinho P.M."/>
            <person name="Henrissat B."/>
            <person name="Crock L.W."/>
            <person name="Russell A."/>
            <person name="Verberkmoes N.C."/>
            <person name="Hettich R.L."/>
            <person name="Gordon J.I."/>
        </authorList>
    </citation>
    <scope>NUCLEOTIDE SEQUENCE [LARGE SCALE GENOMIC DNA]</scope>
    <source>
        <strain evidence="3">ATCC 33656 / DSM 3377 / JCM 17463 / KCTC 5835 / LMG 30912 / VPI 0990</strain>
    </source>
</reference>
<dbReference type="RefSeq" id="WP_012742263.1">
    <property type="nucleotide sequence ID" value="NC_012781.1"/>
</dbReference>
<sequence length="101" mass="11340">MKTIALRFGEHFAPECGTIEAHRAVIEQYGYVWYGKLDAPVSSEVISEICDNENPKILLINSGKADRYWAHVVEISKDAPGENIFQNIIVVKLLTLKPGLR</sequence>
<protein>
    <recommendedName>
        <fullName evidence="1">Pua-like domain-containing protein</fullName>
    </recommendedName>
</protein>
<dbReference type="PaxDb" id="515619-EUBREC_1404"/>
<dbReference type="EMBL" id="CP001107">
    <property type="protein sequence ID" value="ACR75164.1"/>
    <property type="molecule type" value="Genomic_DNA"/>
</dbReference>
<organism evidence="2 3">
    <name type="scientific">Agathobacter rectalis (strain ATCC 33656 / DSM 3377 / JCM 17463 / KCTC 5835 / VPI 0990)</name>
    <name type="common">Eubacterium rectale</name>
    <dbReference type="NCBI Taxonomy" id="515619"/>
    <lineage>
        <taxon>Bacteria</taxon>
        <taxon>Bacillati</taxon>
        <taxon>Bacillota</taxon>
        <taxon>Clostridia</taxon>
        <taxon>Lachnospirales</taxon>
        <taxon>Lachnospiraceae</taxon>
        <taxon>Agathobacter</taxon>
    </lineage>
</organism>
<name>C4Z8T3_AGARV</name>
<dbReference type="Pfam" id="PF24405">
    <property type="entry name" value="Pua-like"/>
    <property type="match status" value="1"/>
</dbReference>
<dbReference type="STRING" id="515619.EUBREC_1404"/>
<dbReference type="InterPro" id="IPR057406">
    <property type="entry name" value="Pua-like_dom"/>
</dbReference>
<gene>
    <name evidence="2" type="ordered locus">EUBREC_1404</name>
</gene>
<dbReference type="KEGG" id="ere:EUBREC_1404"/>
<evidence type="ECO:0000259" key="1">
    <source>
        <dbReference type="Pfam" id="PF24405"/>
    </source>
</evidence>
<dbReference type="HOGENOM" id="CLU_2287303_0_0_9"/>
<dbReference type="GeneID" id="86988227"/>